<evidence type="ECO:0000259" key="1">
    <source>
        <dbReference type="PROSITE" id="PS51725"/>
    </source>
</evidence>
<dbReference type="AlphaFoldDB" id="A0A6J4UTI4"/>
<reference evidence="2" key="1">
    <citation type="submission" date="2020-02" db="EMBL/GenBank/DDBJ databases">
        <authorList>
            <person name="Meier V. D."/>
        </authorList>
    </citation>
    <scope>NUCLEOTIDE SEQUENCE</scope>
    <source>
        <strain evidence="2">AVDCRST_MAG88</strain>
    </source>
</reference>
<gene>
    <name evidence="2" type="ORF">AVDCRST_MAG88-1120</name>
</gene>
<dbReference type="InterPro" id="IPR007138">
    <property type="entry name" value="ABM_dom"/>
</dbReference>
<dbReference type="InterPro" id="IPR011008">
    <property type="entry name" value="Dimeric_a/b-barrel"/>
</dbReference>
<organism evidence="2">
    <name type="scientific">uncultured Thermomicrobiales bacterium</name>
    <dbReference type="NCBI Taxonomy" id="1645740"/>
    <lineage>
        <taxon>Bacteria</taxon>
        <taxon>Pseudomonadati</taxon>
        <taxon>Thermomicrobiota</taxon>
        <taxon>Thermomicrobia</taxon>
        <taxon>Thermomicrobiales</taxon>
        <taxon>environmental samples</taxon>
    </lineage>
</organism>
<dbReference type="Pfam" id="PF03992">
    <property type="entry name" value="ABM"/>
    <property type="match status" value="1"/>
</dbReference>
<dbReference type="SUPFAM" id="SSF54909">
    <property type="entry name" value="Dimeric alpha+beta barrel"/>
    <property type="match status" value="1"/>
</dbReference>
<feature type="domain" description="ABM" evidence="1">
    <location>
        <begin position="3"/>
        <end position="99"/>
    </location>
</feature>
<dbReference type="PROSITE" id="PS51725">
    <property type="entry name" value="ABM"/>
    <property type="match status" value="1"/>
</dbReference>
<name>A0A6J4UTI4_9BACT</name>
<protein>
    <recommendedName>
        <fullName evidence="1">ABM domain-containing protein</fullName>
    </recommendedName>
</protein>
<proteinExistence type="predicted"/>
<dbReference type="Gene3D" id="3.30.70.100">
    <property type="match status" value="1"/>
</dbReference>
<dbReference type="EMBL" id="CADCWM010000387">
    <property type="protein sequence ID" value="CAA9556042.1"/>
    <property type="molecule type" value="Genomic_DNA"/>
</dbReference>
<evidence type="ECO:0000313" key="2">
    <source>
        <dbReference type="EMBL" id="CAA9556042.1"/>
    </source>
</evidence>
<sequence>MPHLRLTTIRATPGRLGDLLHVVRHSLLPVVRGAAGFQGYQLLTRPEDDTCAVLTRWASEADLRASLPRGVPTLLTSGPINALLHDVRVEEYVVAEEEL</sequence>
<accession>A0A6J4UTI4</accession>